<keyword evidence="3" id="KW-0732">Signal</keyword>
<evidence type="ECO:0000313" key="5">
    <source>
        <dbReference type="Proteomes" id="UP000232323"/>
    </source>
</evidence>
<feature type="compositionally biased region" description="Low complexity" evidence="2">
    <location>
        <begin position="1378"/>
        <end position="1390"/>
    </location>
</feature>
<feature type="region of interest" description="Disordered" evidence="2">
    <location>
        <begin position="1149"/>
        <end position="1188"/>
    </location>
</feature>
<dbReference type="EMBL" id="BEGY01000035">
    <property type="protein sequence ID" value="GAX78779.1"/>
    <property type="molecule type" value="Genomic_DNA"/>
</dbReference>
<feature type="compositionally biased region" description="Polar residues" evidence="2">
    <location>
        <begin position="592"/>
        <end position="602"/>
    </location>
</feature>
<feature type="compositionally biased region" description="Basic and acidic residues" evidence="2">
    <location>
        <begin position="376"/>
        <end position="386"/>
    </location>
</feature>
<feature type="chain" id="PRO_5012738684" evidence="3">
    <location>
        <begin position="24"/>
        <end position="1585"/>
    </location>
</feature>
<feature type="region of interest" description="Disordered" evidence="2">
    <location>
        <begin position="278"/>
        <end position="315"/>
    </location>
</feature>
<feature type="compositionally biased region" description="Basic and acidic residues" evidence="2">
    <location>
        <begin position="1295"/>
        <end position="1307"/>
    </location>
</feature>
<feature type="region of interest" description="Disordered" evidence="2">
    <location>
        <begin position="588"/>
        <end position="607"/>
    </location>
</feature>
<feature type="compositionally biased region" description="Polar residues" evidence="2">
    <location>
        <begin position="1551"/>
        <end position="1569"/>
    </location>
</feature>
<protein>
    <submittedName>
        <fullName evidence="4">Uncharacterized protein</fullName>
    </submittedName>
</protein>
<reference evidence="4 5" key="1">
    <citation type="submission" date="2017-08" db="EMBL/GenBank/DDBJ databases">
        <title>Acidophilic green algal genome provides insights into adaptation to an acidic environment.</title>
        <authorList>
            <person name="Hirooka S."/>
            <person name="Hirose Y."/>
            <person name="Kanesaki Y."/>
            <person name="Higuchi S."/>
            <person name="Fujiwara T."/>
            <person name="Onuma R."/>
            <person name="Era A."/>
            <person name="Ohbayashi R."/>
            <person name="Uzuka A."/>
            <person name="Nozaki H."/>
            <person name="Yoshikawa H."/>
            <person name="Miyagishima S.Y."/>
        </authorList>
    </citation>
    <scope>NUCLEOTIDE SEQUENCE [LARGE SCALE GENOMIC DNA]</scope>
    <source>
        <strain evidence="4 5">NIES-2499</strain>
    </source>
</reference>
<name>A0A250X788_9CHLO</name>
<feature type="compositionally biased region" description="Polar residues" evidence="2">
    <location>
        <begin position="278"/>
        <end position="293"/>
    </location>
</feature>
<keyword evidence="5" id="KW-1185">Reference proteome</keyword>
<comment type="caution">
    <text evidence="4">The sequence shown here is derived from an EMBL/GenBank/DDBJ whole genome shotgun (WGS) entry which is preliminary data.</text>
</comment>
<feature type="coiled-coil region" evidence="1">
    <location>
        <begin position="165"/>
        <end position="192"/>
    </location>
</feature>
<dbReference type="OrthoDB" id="553334at2759"/>
<dbReference type="Proteomes" id="UP000232323">
    <property type="component" value="Unassembled WGS sequence"/>
</dbReference>
<gene>
    <name evidence="4" type="ORF">CEUSTIGMA_g6216.t1</name>
</gene>
<feature type="compositionally biased region" description="Basic residues" evidence="2">
    <location>
        <begin position="464"/>
        <end position="473"/>
    </location>
</feature>
<accession>A0A250X788</accession>
<evidence type="ECO:0000313" key="4">
    <source>
        <dbReference type="EMBL" id="GAX78779.1"/>
    </source>
</evidence>
<sequence>MIIPWAAWMLLRQVLLPIGLLQCQDSGWMASWKQGSMELHSQMQRLQIPIMVMAGKWFPSWSWQASGSHHGHGRQVVLIMVMAGKWFSSWSWQARGSHHGHGRQVVPIMVMAGNKSVSDTPPSTYRSHLSDAIEGSGIYLTKAKGNEEVGQETDPSSNVAFAMSNMKERRELEEAGRQAAEFEEILRQEDLERTAADPEDALGEGVVDVEGLEGEEAENAFAAAAASTIMHSRSNRFAAGSHREQEELDDDGEEDVIIPIHLPDEKSAGSKAGCSDNVHISLSPEGSTNVVSETTKHGGEGGADPGQTEGASTTSRRTFAAFGRRTMVRTVPRNWRSEGEERPLFVPQAWQIEIFLGGHMRRKHRPQLSESDEEEEKKKKATEEVAKPVSGPQVNLRAFNVGKLIKTVSTRQRTMLDDYDLRAELQRLKGVAPLSSALISDQMRSEMDQLEALLDPANKTAVKNTRRRRKKRRESNTGSRMSGRTYLSALSETPLSRSGADSGQPSPAASPMSGSRGASPLSLQRKASSPAVESPRLMNQWQQWQRSPPMTPSSALAAIDVTMLSPHTSMVSPASYQQLIPPQQQVVLPTRSAESGGSSVSPWQLPEDPLRPQDNALSSGATSDLIFSEGPPSDGAIPVAFLAVSPPAMYSPMLPGSASSIKPGSAAIVAASSSPPAHAVTSDLVDPSVIFPDRPGTSDSITGMAYPDSLVSTSSAGGTREARSASASVSASASASRGPGSPQGLRSADVSSEPQELSRRQRALAELFPPRPAPTPDIVNVSSSMFAVGGGTDTQNKMRRASNLRTGGQPLQPLAASAFAVNISLSSAAAAIGGATAAADAATVLKSRPSSREAEGSGGGGGSGVDASLASIGVDLDLGPETLKELEALKAMWSCSMYSGGIFEGDDLALYTGEAVQQLIDQAEDDAWQQYDQGAERLVDDLASAFAKQDQQHDPAAAAAAGGSFVNNGSSVLMGADSAGVAAAAAEGAVRPTHQLMKALAVMEDHVAASLDPEQLTGLHLGSYSDALAELMTRLMVAPMATRFLFWKKVQSLTSLKQRLIEDKALEKQLKDIAWSVAFEAAPPPPTRGGTQGMPEPGPLLQRPLPATTTGIQHQRSPWEPKGSWVAPGGPAPLRSVKMKLQSRVELEGFSSKDGTSHGPGLPIPNPSKIASSSSSTEAAAAGNNGPSTVLMMTAEDAYELEAHSAHEQLQVRQQELIELRRRMQEANTAAEMYPGVWIETPTIDEEHEALEELARVTVALNADMLRRRYQNPVAIGAASTSLPSGRRGSAAAGWHRDTRPGARESFQDTTEPWVTVPRPLVQPQPQPRGAGMTVTTHGASRATVIATSANELTSMAGGLSGVGVAVARLKGLPPLYSEQSEGTAGAASGQGQGRPIRGGELLSLPLAPIVNPPVHPDAERQPGNIHMTLPVPEALLDRSIPRWTRPNALSSSASMELSQRTPPSPDRMARMLPPPNTKRRPLPTGSDAPPWGRALPLRSSVSPGGKRRHQEDDDGDDVSAGAHANDASRGYPDSTSHRFASALAGGGSPLMQTPSMQRQGSTNLNPSQLLAKKILGDNGGAAGS</sequence>
<keyword evidence="1" id="KW-0175">Coiled coil</keyword>
<evidence type="ECO:0000256" key="3">
    <source>
        <dbReference type="SAM" id="SignalP"/>
    </source>
</evidence>
<feature type="region of interest" description="Disordered" evidence="2">
    <location>
        <begin position="361"/>
        <end position="389"/>
    </location>
</feature>
<organism evidence="4 5">
    <name type="scientific">Chlamydomonas eustigma</name>
    <dbReference type="NCBI Taxonomy" id="1157962"/>
    <lineage>
        <taxon>Eukaryota</taxon>
        <taxon>Viridiplantae</taxon>
        <taxon>Chlorophyta</taxon>
        <taxon>core chlorophytes</taxon>
        <taxon>Chlorophyceae</taxon>
        <taxon>CS clade</taxon>
        <taxon>Chlamydomonadales</taxon>
        <taxon>Chlamydomonadaceae</taxon>
        <taxon>Chlamydomonas</taxon>
    </lineage>
</organism>
<feature type="region of interest" description="Disordered" evidence="2">
    <location>
        <begin position="712"/>
        <end position="760"/>
    </location>
</feature>
<feature type="compositionally biased region" description="Low complexity" evidence="2">
    <location>
        <begin position="1171"/>
        <end position="1182"/>
    </location>
</feature>
<evidence type="ECO:0000256" key="2">
    <source>
        <dbReference type="SAM" id="MobiDB-lite"/>
    </source>
</evidence>
<proteinExistence type="predicted"/>
<feature type="signal peptide" evidence="3">
    <location>
        <begin position="1"/>
        <end position="23"/>
    </location>
</feature>
<evidence type="ECO:0000256" key="1">
    <source>
        <dbReference type="SAM" id="Coils"/>
    </source>
</evidence>
<feature type="compositionally biased region" description="Polar residues" evidence="2">
    <location>
        <begin position="488"/>
        <end position="507"/>
    </location>
</feature>
<feature type="region of interest" description="Disordered" evidence="2">
    <location>
        <begin position="1446"/>
        <end position="1585"/>
    </location>
</feature>
<feature type="region of interest" description="Disordered" evidence="2">
    <location>
        <begin position="1378"/>
        <end position="1400"/>
    </location>
</feature>
<feature type="compositionally biased region" description="Polar residues" evidence="2">
    <location>
        <begin position="537"/>
        <end position="552"/>
    </location>
</feature>
<feature type="region of interest" description="Disordered" evidence="2">
    <location>
        <begin position="1109"/>
        <end position="1133"/>
    </location>
</feature>
<feature type="compositionally biased region" description="Low complexity" evidence="2">
    <location>
        <begin position="724"/>
        <end position="742"/>
    </location>
</feature>
<feature type="region of interest" description="Disordered" evidence="2">
    <location>
        <begin position="1280"/>
        <end position="1309"/>
    </location>
</feature>
<feature type="region of interest" description="Disordered" evidence="2">
    <location>
        <begin position="451"/>
        <end position="552"/>
    </location>
</feature>
<feature type="compositionally biased region" description="Polar residues" evidence="2">
    <location>
        <begin position="1448"/>
        <end position="1462"/>
    </location>
</feature>